<name>A0A6S8A8I0_9STRA</name>
<evidence type="ECO:0000313" key="9">
    <source>
        <dbReference type="EMBL" id="CAE0361181.1"/>
    </source>
</evidence>
<dbReference type="Pfam" id="PF00504">
    <property type="entry name" value="Chloroa_b-bind"/>
    <property type="match status" value="1"/>
</dbReference>
<protein>
    <recommendedName>
        <fullName evidence="11">Plastid light harvesting protein</fullName>
    </recommendedName>
</protein>
<dbReference type="PANTHER" id="PTHR21649">
    <property type="entry name" value="CHLOROPHYLL A/B BINDING PROTEIN"/>
    <property type="match status" value="1"/>
</dbReference>
<keyword evidence="5" id="KW-0602">Photosynthesis</keyword>
<dbReference type="GO" id="GO:0016168">
    <property type="term" value="F:chlorophyll binding"/>
    <property type="evidence" value="ECO:0007669"/>
    <property type="project" value="UniProtKB-KW"/>
</dbReference>
<feature type="binding site" evidence="7">
    <location>
        <position position="184"/>
    </location>
    <ligand>
        <name>chlorophyll a</name>
        <dbReference type="ChEBI" id="CHEBI:58416"/>
        <label>1</label>
    </ligand>
</feature>
<feature type="binding site" evidence="7">
    <location>
        <position position="182"/>
    </location>
    <ligand>
        <name>chlorophyll a</name>
        <dbReference type="ChEBI" id="CHEBI:58416"/>
        <label>1</label>
    </ligand>
</feature>
<sequence length="214" mass="23015">MMKVCVALALMFSGVSALVSTPIVSSRSGIVMKAEMSKSMPFLEKPALLDGTMAGDKGFDPLGLSEIDDVGIDLYWLREAELKHCRVAMLAFAGIVFVELFGPLPGWPFAEGRSQCDVFWDTVEEHPNAIVSAFLALGIVEVITGVAVTQGRESGKRAPGDYGFNPMDFKVTESMAEKEVSNGRLAMWAMAGILLQGVTTHKPALANFGDFFSA</sequence>
<feature type="binding site" evidence="7">
    <location>
        <position position="65"/>
    </location>
    <ligand>
        <name>chlorophyll a</name>
        <dbReference type="ChEBI" id="CHEBI:58416"/>
        <label>1</label>
    </ligand>
</feature>
<evidence type="ECO:0000256" key="8">
    <source>
        <dbReference type="SAM" id="SignalP"/>
    </source>
</evidence>
<evidence type="ECO:0000256" key="1">
    <source>
        <dbReference type="ARBA" id="ARBA00004022"/>
    </source>
</evidence>
<evidence type="ECO:0000256" key="6">
    <source>
        <dbReference type="ARBA" id="ARBA00022640"/>
    </source>
</evidence>
<dbReference type="SUPFAM" id="SSF103511">
    <property type="entry name" value="Chlorophyll a-b binding protein"/>
    <property type="match status" value="1"/>
</dbReference>
<dbReference type="AlphaFoldDB" id="A0A6S8A8I0"/>
<keyword evidence="4" id="KW-0150">Chloroplast</keyword>
<keyword evidence="8" id="KW-0732">Signal</keyword>
<dbReference type="EMBL" id="HBIJ01002786">
    <property type="protein sequence ID" value="CAE0361182.1"/>
    <property type="molecule type" value="Transcribed_RNA"/>
</dbReference>
<evidence type="ECO:0000256" key="5">
    <source>
        <dbReference type="ARBA" id="ARBA00022531"/>
    </source>
</evidence>
<comment type="function">
    <text evidence="1">The light-harvesting complex (LHC) functions as a light receptor, it captures and delivers excitation energy to photosystems with which it is closely associated. Energy is transferred from the carotenoid and chlorophyll C (or B) to chlorophyll A and the photosynthetic reaction centers where it is used to synthesize ATP and reducing power.</text>
</comment>
<evidence type="ECO:0008006" key="11">
    <source>
        <dbReference type="Google" id="ProtNLM"/>
    </source>
</evidence>
<feature type="binding site" evidence="7">
    <location>
        <position position="84"/>
    </location>
    <ligand>
        <name>chlorophyll a</name>
        <dbReference type="ChEBI" id="CHEBI:58416"/>
        <label>1</label>
    </ligand>
</feature>
<evidence type="ECO:0000256" key="7">
    <source>
        <dbReference type="PIRSR" id="PIRSR601344-1"/>
    </source>
</evidence>
<reference evidence="10" key="1">
    <citation type="submission" date="2021-01" db="EMBL/GenBank/DDBJ databases">
        <authorList>
            <person name="Corre E."/>
            <person name="Pelletier E."/>
            <person name="Niang G."/>
            <person name="Scheremetjew M."/>
            <person name="Finn R."/>
            <person name="Kale V."/>
            <person name="Holt S."/>
            <person name="Cochrane G."/>
            <person name="Meng A."/>
            <person name="Brown T."/>
            <person name="Cohen L."/>
        </authorList>
    </citation>
    <scope>NUCLEOTIDE SEQUENCE</scope>
    <source>
        <strain evidence="10">CCMP1510</strain>
    </source>
</reference>
<accession>A0A6S8A8I0</accession>
<dbReference type="GO" id="GO:0016020">
    <property type="term" value="C:membrane"/>
    <property type="evidence" value="ECO:0007669"/>
    <property type="project" value="InterPro"/>
</dbReference>
<comment type="similarity">
    <text evidence="3">Belongs to the fucoxanthin chlorophyll protein family.</text>
</comment>
<dbReference type="GO" id="GO:0009507">
    <property type="term" value="C:chloroplast"/>
    <property type="evidence" value="ECO:0007669"/>
    <property type="project" value="UniProtKB-SubCell"/>
</dbReference>
<dbReference type="EMBL" id="HBIJ01002785">
    <property type="protein sequence ID" value="CAE0361181.1"/>
    <property type="molecule type" value="Transcribed_RNA"/>
</dbReference>
<proteinExistence type="inferred from homology"/>
<feature type="binding site" evidence="7">
    <location>
        <position position="178"/>
    </location>
    <ligand>
        <name>chlorophyll a</name>
        <dbReference type="ChEBI" id="CHEBI:58416"/>
        <label>1</label>
    </ligand>
</feature>
<feature type="binding site" evidence="7">
    <location>
        <position position="179"/>
    </location>
    <ligand>
        <name>chlorophyll a</name>
        <dbReference type="ChEBI" id="CHEBI:58416"/>
        <label>1</label>
    </ligand>
</feature>
<evidence type="ECO:0000256" key="3">
    <source>
        <dbReference type="ARBA" id="ARBA00005933"/>
    </source>
</evidence>
<comment type="subcellular location">
    <subcellularLocation>
        <location evidence="2">Plastid</location>
        <location evidence="2">Chloroplast</location>
    </subcellularLocation>
</comment>
<feature type="binding site" description="axial binding residue" evidence="7">
    <location>
        <position position="86"/>
    </location>
    <ligand>
        <name>chlorophyll b</name>
        <dbReference type="ChEBI" id="CHEBI:61721"/>
        <label>1</label>
    </ligand>
    <ligandPart>
        <name>Mg</name>
        <dbReference type="ChEBI" id="CHEBI:25107"/>
    </ligandPart>
</feature>
<feature type="binding site" evidence="7">
    <location>
        <position position="196"/>
    </location>
    <ligand>
        <name>chlorophyll a</name>
        <dbReference type="ChEBI" id="CHEBI:58416"/>
        <label>1</label>
    </ligand>
</feature>
<evidence type="ECO:0000313" key="10">
    <source>
        <dbReference type="EMBL" id="CAE0361182.1"/>
    </source>
</evidence>
<evidence type="ECO:0000256" key="2">
    <source>
        <dbReference type="ARBA" id="ARBA00004229"/>
    </source>
</evidence>
<organism evidence="10">
    <name type="scientific">Aureoumbra lagunensis</name>
    <dbReference type="NCBI Taxonomy" id="44058"/>
    <lineage>
        <taxon>Eukaryota</taxon>
        <taxon>Sar</taxon>
        <taxon>Stramenopiles</taxon>
        <taxon>Ochrophyta</taxon>
        <taxon>Pelagophyceae</taxon>
        <taxon>Pelagomonadales</taxon>
        <taxon>Aureoumbra</taxon>
    </lineage>
</organism>
<dbReference type="InterPro" id="IPR001344">
    <property type="entry name" value="Chloro_AB-bd_pln"/>
</dbReference>
<feature type="binding site" evidence="7">
    <location>
        <position position="81"/>
    </location>
    <ligand>
        <name>chlorophyll a</name>
        <dbReference type="ChEBI" id="CHEBI:58416"/>
        <label>1</label>
    </ligand>
</feature>
<evidence type="ECO:0000256" key="4">
    <source>
        <dbReference type="ARBA" id="ARBA00022528"/>
    </source>
</evidence>
<dbReference type="GO" id="GO:0009765">
    <property type="term" value="P:photosynthesis, light harvesting"/>
    <property type="evidence" value="ECO:0007669"/>
    <property type="project" value="InterPro"/>
</dbReference>
<dbReference type="Gene3D" id="1.10.3460.10">
    <property type="entry name" value="Chlorophyll a/b binding protein domain"/>
    <property type="match status" value="1"/>
</dbReference>
<keyword evidence="6" id="KW-0934">Plastid</keyword>
<gene>
    <name evidence="9" type="ORF">ALAG00032_LOCUS1913</name>
    <name evidence="10" type="ORF">ALAG00032_LOCUS1914</name>
</gene>
<keyword evidence="7" id="KW-0148">Chlorophyll</keyword>
<keyword evidence="7" id="KW-0157">Chromophore</keyword>
<feature type="signal peptide" evidence="8">
    <location>
        <begin position="1"/>
        <end position="17"/>
    </location>
</feature>
<feature type="chain" id="PRO_5036393496" description="Plastid light harvesting protein" evidence="8">
    <location>
        <begin position="18"/>
        <end position="214"/>
    </location>
</feature>
<dbReference type="InterPro" id="IPR022796">
    <property type="entry name" value="Chloroa_b-bind"/>
</dbReference>